<feature type="compositionally biased region" description="Polar residues" evidence="7">
    <location>
        <begin position="365"/>
        <end position="377"/>
    </location>
</feature>
<proteinExistence type="predicted"/>
<dbReference type="Gene3D" id="1.10.287.950">
    <property type="entry name" value="Methyl-accepting chemotaxis protein"/>
    <property type="match status" value="1"/>
</dbReference>
<evidence type="ECO:0000256" key="4">
    <source>
        <dbReference type="ARBA" id="ARBA00023136"/>
    </source>
</evidence>
<evidence type="ECO:0000256" key="2">
    <source>
        <dbReference type="ARBA" id="ARBA00022692"/>
    </source>
</evidence>
<evidence type="ECO:0000256" key="3">
    <source>
        <dbReference type="ARBA" id="ARBA00022989"/>
    </source>
</evidence>
<gene>
    <name evidence="10" type="ORF">A9404_02115</name>
</gene>
<evidence type="ECO:0000256" key="5">
    <source>
        <dbReference type="ARBA" id="ARBA00023224"/>
    </source>
</evidence>
<reference evidence="10 11" key="1">
    <citation type="submission" date="2016-06" db="EMBL/GenBank/DDBJ databases">
        <title>Insight into the functional genes involving in sulfur oxidation in Pearl River water.</title>
        <authorList>
            <person name="Luo J."/>
            <person name="Tan X."/>
            <person name="Lin W."/>
        </authorList>
    </citation>
    <scope>NUCLEOTIDE SEQUENCE [LARGE SCALE GENOMIC DNA]</scope>
    <source>
        <strain evidence="10 11">LS2</strain>
    </source>
</reference>
<dbReference type="GO" id="GO:0007165">
    <property type="term" value="P:signal transduction"/>
    <property type="evidence" value="ECO:0007669"/>
    <property type="project" value="UniProtKB-KW"/>
</dbReference>
<keyword evidence="4 8" id="KW-0472">Membrane</keyword>
<dbReference type="Pfam" id="PF00015">
    <property type="entry name" value="MCPsignal"/>
    <property type="match status" value="1"/>
</dbReference>
<feature type="compositionally biased region" description="Basic and acidic residues" evidence="7">
    <location>
        <begin position="354"/>
        <end position="364"/>
    </location>
</feature>
<evidence type="ECO:0000256" key="7">
    <source>
        <dbReference type="SAM" id="MobiDB-lite"/>
    </source>
</evidence>
<keyword evidence="2 8" id="KW-0812">Transmembrane</keyword>
<dbReference type="EMBL" id="CP016027">
    <property type="protein sequence ID" value="ANJ66333.1"/>
    <property type="molecule type" value="Genomic_DNA"/>
</dbReference>
<feature type="transmembrane region" description="Helical" evidence="8">
    <location>
        <begin position="12"/>
        <end position="32"/>
    </location>
</feature>
<organism evidence="10 11">
    <name type="scientific">Halothiobacillus diazotrophicus</name>
    <dbReference type="NCBI Taxonomy" id="1860122"/>
    <lineage>
        <taxon>Bacteria</taxon>
        <taxon>Pseudomonadati</taxon>
        <taxon>Pseudomonadota</taxon>
        <taxon>Gammaproteobacteria</taxon>
        <taxon>Chromatiales</taxon>
        <taxon>Halothiobacillaceae</taxon>
        <taxon>Halothiobacillus</taxon>
    </lineage>
</organism>
<dbReference type="KEGG" id="haz:A9404_02115"/>
<dbReference type="SUPFAM" id="SSF58104">
    <property type="entry name" value="Methyl-accepting chemotaxis protein (MCP) signaling domain"/>
    <property type="match status" value="1"/>
</dbReference>
<dbReference type="STRING" id="1860122.A9404_02115"/>
<evidence type="ECO:0000259" key="9">
    <source>
        <dbReference type="PROSITE" id="PS50111"/>
    </source>
</evidence>
<name>A0A191ZEN5_9GAMM</name>
<evidence type="ECO:0000313" key="11">
    <source>
        <dbReference type="Proteomes" id="UP000078596"/>
    </source>
</evidence>
<dbReference type="PANTHER" id="PTHR32089">
    <property type="entry name" value="METHYL-ACCEPTING CHEMOTAXIS PROTEIN MCPB"/>
    <property type="match status" value="1"/>
</dbReference>
<keyword evidence="5 6" id="KW-0807">Transducer</keyword>
<feature type="region of interest" description="Disordered" evidence="7">
    <location>
        <begin position="352"/>
        <end position="377"/>
    </location>
</feature>
<dbReference type="PROSITE" id="PS50111">
    <property type="entry name" value="CHEMOTAXIS_TRANSDUC_2"/>
    <property type="match status" value="1"/>
</dbReference>
<dbReference type="SMART" id="SM00283">
    <property type="entry name" value="MA"/>
    <property type="match status" value="1"/>
</dbReference>
<evidence type="ECO:0000256" key="6">
    <source>
        <dbReference type="PROSITE-ProRule" id="PRU00284"/>
    </source>
</evidence>
<evidence type="ECO:0000256" key="8">
    <source>
        <dbReference type="SAM" id="Phobius"/>
    </source>
</evidence>
<dbReference type="Proteomes" id="UP000078596">
    <property type="component" value="Chromosome"/>
</dbReference>
<protein>
    <recommendedName>
        <fullName evidence="9">Methyl-accepting transducer domain-containing protein</fullName>
    </recommendedName>
</protein>
<sequence length="377" mass="40279">MGIVLVGNASAFSLSVAGVVSLVAGGFGYFSYRRILGDGSRESAKGAAADADTLPMPSAVPRTDNLSTFCVAVLPVWSSQILMARDHTEHAITALTNRFSDLSRRIANATSDDASGGKSDMVSLLVNSEEELSSTIASMRSALSEKARLLDEMSALSNVTEELKTMAENVGGIARQTNLLALNAAIEAARAGEHGRGFAVVAMEVRKLSSLSGETGEQIAETISSVNAAIATTLDVSSKLADRDAQMLQEFEQLIGSIMTRLHTASEEVSASAEAMRHESQIVGAEIGDVLVALQFQDRVSQVMNHVCNDMSRLVARLEERIDIMKSANQRLEPIDVSVWLEELAQTYTMPEQHAIHGDTDPKKTSGTPSGSEITFF</sequence>
<evidence type="ECO:0000313" key="10">
    <source>
        <dbReference type="EMBL" id="ANJ66333.1"/>
    </source>
</evidence>
<accession>A0A191ZEN5</accession>
<evidence type="ECO:0000256" key="1">
    <source>
        <dbReference type="ARBA" id="ARBA00004141"/>
    </source>
</evidence>
<dbReference type="PANTHER" id="PTHR32089:SF119">
    <property type="entry name" value="METHYL-ACCEPTING CHEMOTAXIS PROTEIN CTPL"/>
    <property type="match status" value="1"/>
</dbReference>
<dbReference type="AlphaFoldDB" id="A0A191ZEN5"/>
<keyword evidence="11" id="KW-1185">Reference proteome</keyword>
<dbReference type="InterPro" id="IPR004089">
    <property type="entry name" value="MCPsignal_dom"/>
</dbReference>
<keyword evidence="3 8" id="KW-1133">Transmembrane helix</keyword>
<feature type="domain" description="Methyl-accepting transducer" evidence="9">
    <location>
        <begin position="128"/>
        <end position="312"/>
    </location>
</feature>
<dbReference type="GO" id="GO:0006935">
    <property type="term" value="P:chemotaxis"/>
    <property type="evidence" value="ECO:0007669"/>
    <property type="project" value="UniProtKB-ARBA"/>
</dbReference>
<dbReference type="GO" id="GO:0016020">
    <property type="term" value="C:membrane"/>
    <property type="evidence" value="ECO:0007669"/>
    <property type="project" value="UniProtKB-SubCell"/>
</dbReference>
<comment type="subcellular location">
    <subcellularLocation>
        <location evidence="1">Membrane</location>
        <topology evidence="1">Multi-pass membrane protein</topology>
    </subcellularLocation>
</comment>